<gene>
    <name evidence="3" type="ORF">NWI01_10320</name>
</gene>
<keyword evidence="2" id="KW-0812">Transmembrane</keyword>
<feature type="transmembrane region" description="Helical" evidence="2">
    <location>
        <begin position="100"/>
        <end position="119"/>
    </location>
</feature>
<feature type="compositionally biased region" description="Low complexity" evidence="1">
    <location>
        <begin position="147"/>
        <end position="172"/>
    </location>
</feature>
<name>A0A4Y3WAT5_NITWI</name>
<keyword evidence="2" id="KW-1133">Transmembrane helix</keyword>
<feature type="transmembrane region" description="Helical" evidence="2">
    <location>
        <begin position="7"/>
        <end position="28"/>
    </location>
</feature>
<feature type="transmembrane region" description="Helical" evidence="2">
    <location>
        <begin position="73"/>
        <end position="94"/>
    </location>
</feature>
<dbReference type="AlphaFoldDB" id="A0A4Y3WAT5"/>
<comment type="caution">
    <text evidence="3">The sequence shown here is derived from an EMBL/GenBank/DDBJ whole genome shotgun (WGS) entry which is preliminary data.</text>
</comment>
<evidence type="ECO:0000256" key="1">
    <source>
        <dbReference type="SAM" id="MobiDB-lite"/>
    </source>
</evidence>
<reference evidence="3 4" key="1">
    <citation type="submission" date="2019-06" db="EMBL/GenBank/DDBJ databases">
        <title>Whole genome shotgun sequence of Nitrobacter winogradskyi NBRC 14297.</title>
        <authorList>
            <person name="Hosoyama A."/>
            <person name="Uohara A."/>
            <person name="Ohji S."/>
            <person name="Ichikawa N."/>
        </authorList>
    </citation>
    <scope>NUCLEOTIDE SEQUENCE [LARGE SCALE GENOMIC DNA]</scope>
    <source>
        <strain evidence="3 4">NBRC 14297</strain>
    </source>
</reference>
<dbReference type="EMBL" id="BJNF01000025">
    <property type="protein sequence ID" value="GEC15140.1"/>
    <property type="molecule type" value="Genomic_DNA"/>
</dbReference>
<dbReference type="RefSeq" id="WP_141382878.1">
    <property type="nucleotide sequence ID" value="NZ_BJNF01000025.1"/>
</dbReference>
<evidence type="ECO:0000313" key="4">
    <source>
        <dbReference type="Proteomes" id="UP000318825"/>
    </source>
</evidence>
<accession>A0A4Y3WAT5</accession>
<evidence type="ECO:0000256" key="2">
    <source>
        <dbReference type="SAM" id="Phobius"/>
    </source>
</evidence>
<organism evidence="3 4">
    <name type="scientific">Nitrobacter winogradskyi</name>
    <name type="common">Nitrobacter agilis</name>
    <dbReference type="NCBI Taxonomy" id="913"/>
    <lineage>
        <taxon>Bacteria</taxon>
        <taxon>Pseudomonadati</taxon>
        <taxon>Pseudomonadota</taxon>
        <taxon>Alphaproteobacteria</taxon>
        <taxon>Hyphomicrobiales</taxon>
        <taxon>Nitrobacteraceae</taxon>
        <taxon>Nitrobacter</taxon>
    </lineage>
</organism>
<protein>
    <recommendedName>
        <fullName evidence="5">Transmembrane protein</fullName>
    </recommendedName>
</protein>
<evidence type="ECO:0008006" key="5">
    <source>
        <dbReference type="Google" id="ProtNLM"/>
    </source>
</evidence>
<dbReference type="OrthoDB" id="9811032at2"/>
<proteinExistence type="predicted"/>
<dbReference type="Proteomes" id="UP000318825">
    <property type="component" value="Unassembled WGS sequence"/>
</dbReference>
<feature type="region of interest" description="Disordered" evidence="1">
    <location>
        <begin position="131"/>
        <end position="227"/>
    </location>
</feature>
<feature type="transmembrane region" description="Helical" evidence="2">
    <location>
        <begin position="40"/>
        <end position="61"/>
    </location>
</feature>
<evidence type="ECO:0000313" key="3">
    <source>
        <dbReference type="EMBL" id="GEC15140.1"/>
    </source>
</evidence>
<sequence length="227" mass="23766">MSVIGFPLLLIPLAICNIIVFLMPGVLLTEPVLTLTLMSGVSWTVTLGDTLLALGIVLLLFEIIKGVRPGGKYLTDHLLSLAVFGGAAAQFVMLPQFGSSTYFMLTLLALVDFLAGFVLRGRRPARVLAVPSQGVAEEAEAHEPRADPASASMAASISSQEPAHASAPAAESAPERAPEQAIVHAETGPGGTRLEGTGQVEYGQAEAARTKPHPDVPGPDIQQRNPD</sequence>
<keyword evidence="2" id="KW-0472">Membrane</keyword>